<comment type="caution">
    <text evidence="1">The sequence shown here is derived from an EMBL/GenBank/DDBJ whole genome shotgun (WGS) entry which is preliminary data.</text>
</comment>
<dbReference type="OrthoDB" id="4521980at2759"/>
<sequence length="129" mass="14848">MATDGMGANMPAKKGDFPGAKNMPEKNKTVQLNVGYSDQEMEKIKFGIIPRDMDDRWFIYYGEDEETLYLHRSWTGFCVYMVKFKNVDSGFAALNTVVNEDPEQYRCSDDAEEKRRCLDLIDILLLNKG</sequence>
<gene>
    <name evidence="1" type="ORF">PACLA_8A041764</name>
</gene>
<name>A0A7D9DVE1_PARCT</name>
<dbReference type="EMBL" id="CACRXK020002634">
    <property type="protein sequence ID" value="CAB3995296.1"/>
    <property type="molecule type" value="Genomic_DNA"/>
</dbReference>
<evidence type="ECO:0000313" key="1">
    <source>
        <dbReference type="EMBL" id="CAB3995296.1"/>
    </source>
</evidence>
<proteinExistence type="predicted"/>
<dbReference type="AlphaFoldDB" id="A0A7D9DVE1"/>
<evidence type="ECO:0000313" key="2">
    <source>
        <dbReference type="Proteomes" id="UP001152795"/>
    </source>
</evidence>
<dbReference type="Proteomes" id="UP001152795">
    <property type="component" value="Unassembled WGS sequence"/>
</dbReference>
<accession>A0A7D9DVE1</accession>
<organism evidence="1 2">
    <name type="scientific">Paramuricea clavata</name>
    <name type="common">Red gorgonian</name>
    <name type="synonym">Violescent sea-whip</name>
    <dbReference type="NCBI Taxonomy" id="317549"/>
    <lineage>
        <taxon>Eukaryota</taxon>
        <taxon>Metazoa</taxon>
        <taxon>Cnidaria</taxon>
        <taxon>Anthozoa</taxon>
        <taxon>Octocorallia</taxon>
        <taxon>Malacalcyonacea</taxon>
        <taxon>Plexauridae</taxon>
        <taxon>Paramuricea</taxon>
    </lineage>
</organism>
<keyword evidence="2" id="KW-1185">Reference proteome</keyword>
<reference evidence="1" key="1">
    <citation type="submission" date="2020-04" db="EMBL/GenBank/DDBJ databases">
        <authorList>
            <person name="Alioto T."/>
            <person name="Alioto T."/>
            <person name="Gomez Garrido J."/>
        </authorList>
    </citation>
    <scope>NUCLEOTIDE SEQUENCE</scope>
    <source>
        <strain evidence="1">A484AB</strain>
    </source>
</reference>
<protein>
    <submittedName>
        <fullName evidence="1">Uncharacterized protein</fullName>
    </submittedName>
</protein>